<dbReference type="SUPFAM" id="SSF47384">
    <property type="entry name" value="Homodimeric domain of signal transducing histidine kinase"/>
    <property type="match status" value="1"/>
</dbReference>
<dbReference type="GO" id="GO:0016301">
    <property type="term" value="F:kinase activity"/>
    <property type="evidence" value="ECO:0007669"/>
    <property type="project" value="UniProtKB-KW"/>
</dbReference>
<dbReference type="InterPro" id="IPR011006">
    <property type="entry name" value="CheY-like_superfamily"/>
</dbReference>
<dbReference type="SMART" id="SM00448">
    <property type="entry name" value="REC"/>
    <property type="match status" value="1"/>
</dbReference>
<dbReference type="Pfam" id="PF00072">
    <property type="entry name" value="Response_reg"/>
    <property type="match status" value="1"/>
</dbReference>
<evidence type="ECO:0000313" key="9">
    <source>
        <dbReference type="EMBL" id="GLR26994.1"/>
    </source>
</evidence>
<evidence type="ECO:0000256" key="5">
    <source>
        <dbReference type="PROSITE-ProRule" id="PRU00169"/>
    </source>
</evidence>
<protein>
    <recommendedName>
        <fullName evidence="2">histidine kinase</fullName>
        <ecNumber evidence="2">2.7.13.3</ecNumber>
    </recommendedName>
</protein>
<evidence type="ECO:0000256" key="4">
    <source>
        <dbReference type="ARBA" id="ARBA00022777"/>
    </source>
</evidence>
<keyword evidence="4 9" id="KW-0418">Kinase</keyword>
<dbReference type="InterPro" id="IPR003594">
    <property type="entry name" value="HATPase_dom"/>
</dbReference>
<feature type="transmembrane region" description="Helical" evidence="6">
    <location>
        <begin position="29"/>
        <end position="49"/>
    </location>
</feature>
<evidence type="ECO:0000256" key="2">
    <source>
        <dbReference type="ARBA" id="ARBA00012438"/>
    </source>
</evidence>
<evidence type="ECO:0000259" key="7">
    <source>
        <dbReference type="PROSITE" id="PS50109"/>
    </source>
</evidence>
<dbReference type="Pfam" id="PF00512">
    <property type="entry name" value="HisKA"/>
    <property type="match status" value="1"/>
</dbReference>
<keyword evidence="6" id="KW-0472">Membrane</keyword>
<keyword evidence="3" id="KW-0808">Transferase</keyword>
<sequence length="579" mass="65104">MSRWDRYQSFFFPAAPEFSRVSRIRAHMLSGLSLFLAFVLSFPLALSGVMHGDWFNVWIDVIAGLAYVWVSGTLKRNRHSQLGEMIFLSISLMYFFLACYVEGIGAFFYAPLGMVFVYLVFQPGKALVCTLVAYAVGLHVGMLGLEPISSYNFIRLVLSGILMIAICHTISCLSIQSVGKFNRLILLLRERNRSLLEAHSTQKVFLRSISHEFRTPLHAVIAGLHSLNASGLDVMQSKIASDIEESCKTLDDLLFKIIDLNEAENGQLQTLNEPFELNRLLNRLVALLEGMAHQYNLDLSVEMSNDIPELALGDQNRLQQALEELIVNIVKLLRNGQLRCRIFARFTFPHQFLLVIDLADTGEPKVTSTLRVLREAFDKIRKSNSLGSVSRRDVGLSLAFRLIKLMNGHVISEEQINRRSNVTLEVPLWIAQGQQDDLPEDIPKLVPKARLKGRRILVVDDNLINLEVGREMFLIAQADVDIALGGEEAYKMIDRAEPPYDLILLDIHMPGMDGYTLARALRSSMRHRKLKIIGYTASQLYSDREAALRAGMDEVFVKGGEPHRLINLCASQIDSGMAA</sequence>
<feature type="domain" description="Histidine kinase" evidence="7">
    <location>
        <begin position="208"/>
        <end position="430"/>
    </location>
</feature>
<dbReference type="PROSITE" id="PS50109">
    <property type="entry name" value="HIS_KIN"/>
    <property type="match status" value="1"/>
</dbReference>
<name>A0ABQ5YQY0_9BURK</name>
<feature type="modified residue" description="4-aspartylphosphate" evidence="5">
    <location>
        <position position="506"/>
    </location>
</feature>
<evidence type="ECO:0000256" key="3">
    <source>
        <dbReference type="ARBA" id="ARBA00022679"/>
    </source>
</evidence>
<keyword evidence="6" id="KW-0812">Transmembrane</keyword>
<feature type="domain" description="Response regulatory" evidence="8">
    <location>
        <begin position="455"/>
        <end position="573"/>
    </location>
</feature>
<dbReference type="SMART" id="SM00387">
    <property type="entry name" value="HATPase_c"/>
    <property type="match status" value="1"/>
</dbReference>
<dbReference type="InterPro" id="IPR005467">
    <property type="entry name" value="His_kinase_dom"/>
</dbReference>
<dbReference type="Proteomes" id="UP001156664">
    <property type="component" value="Unassembled WGS sequence"/>
</dbReference>
<comment type="catalytic activity">
    <reaction evidence="1">
        <text>ATP + protein L-histidine = ADP + protein N-phospho-L-histidine.</text>
        <dbReference type="EC" id="2.7.13.3"/>
    </reaction>
</comment>
<evidence type="ECO:0000256" key="1">
    <source>
        <dbReference type="ARBA" id="ARBA00000085"/>
    </source>
</evidence>
<keyword evidence="5" id="KW-0597">Phosphoprotein</keyword>
<dbReference type="PANTHER" id="PTHR43047:SF72">
    <property type="entry name" value="OSMOSENSING HISTIDINE PROTEIN KINASE SLN1"/>
    <property type="match status" value="1"/>
</dbReference>
<evidence type="ECO:0000259" key="8">
    <source>
        <dbReference type="PROSITE" id="PS50110"/>
    </source>
</evidence>
<evidence type="ECO:0000256" key="6">
    <source>
        <dbReference type="SAM" id="Phobius"/>
    </source>
</evidence>
<feature type="transmembrane region" description="Helical" evidence="6">
    <location>
        <begin position="153"/>
        <end position="171"/>
    </location>
</feature>
<feature type="transmembrane region" description="Helical" evidence="6">
    <location>
        <begin position="115"/>
        <end position="141"/>
    </location>
</feature>
<dbReference type="SUPFAM" id="SSF55874">
    <property type="entry name" value="ATPase domain of HSP90 chaperone/DNA topoisomerase II/histidine kinase"/>
    <property type="match status" value="1"/>
</dbReference>
<dbReference type="CDD" id="cd00082">
    <property type="entry name" value="HisKA"/>
    <property type="match status" value="1"/>
</dbReference>
<accession>A0ABQ5YQY0</accession>
<proteinExistence type="predicted"/>
<dbReference type="InterPro" id="IPR036097">
    <property type="entry name" value="HisK_dim/P_sf"/>
</dbReference>
<dbReference type="EC" id="2.7.13.3" evidence="2"/>
<dbReference type="RefSeq" id="WP_284281697.1">
    <property type="nucleotide sequence ID" value="NZ_BSOJ01000021.1"/>
</dbReference>
<dbReference type="SMART" id="SM00388">
    <property type="entry name" value="HisKA"/>
    <property type="match status" value="1"/>
</dbReference>
<dbReference type="Gene3D" id="3.40.50.2300">
    <property type="match status" value="1"/>
</dbReference>
<feature type="transmembrane region" description="Helical" evidence="6">
    <location>
        <begin position="86"/>
        <end position="109"/>
    </location>
</feature>
<keyword evidence="10" id="KW-1185">Reference proteome</keyword>
<organism evidence="9 10">
    <name type="scientific">Limnobacter litoralis</name>
    <dbReference type="NCBI Taxonomy" id="481366"/>
    <lineage>
        <taxon>Bacteria</taxon>
        <taxon>Pseudomonadati</taxon>
        <taxon>Pseudomonadota</taxon>
        <taxon>Betaproteobacteria</taxon>
        <taxon>Burkholderiales</taxon>
        <taxon>Burkholderiaceae</taxon>
        <taxon>Limnobacter</taxon>
    </lineage>
</organism>
<dbReference type="InterPro" id="IPR036890">
    <property type="entry name" value="HATPase_C_sf"/>
</dbReference>
<comment type="caution">
    <text evidence="9">The sequence shown here is derived from an EMBL/GenBank/DDBJ whole genome shotgun (WGS) entry which is preliminary data.</text>
</comment>
<dbReference type="EMBL" id="BSOJ01000021">
    <property type="protein sequence ID" value="GLR26994.1"/>
    <property type="molecule type" value="Genomic_DNA"/>
</dbReference>
<dbReference type="Gene3D" id="1.10.287.130">
    <property type="match status" value="1"/>
</dbReference>
<dbReference type="SUPFAM" id="SSF52172">
    <property type="entry name" value="CheY-like"/>
    <property type="match status" value="1"/>
</dbReference>
<keyword evidence="6" id="KW-1133">Transmembrane helix</keyword>
<gene>
    <name evidence="9" type="ORF">GCM10007875_20840</name>
</gene>
<evidence type="ECO:0000313" key="10">
    <source>
        <dbReference type="Proteomes" id="UP001156664"/>
    </source>
</evidence>
<dbReference type="InterPro" id="IPR003661">
    <property type="entry name" value="HisK_dim/P_dom"/>
</dbReference>
<dbReference type="CDD" id="cd17546">
    <property type="entry name" value="REC_hyHK_CKI1_RcsC-like"/>
    <property type="match status" value="1"/>
</dbReference>
<dbReference type="Pfam" id="PF02518">
    <property type="entry name" value="HATPase_c"/>
    <property type="match status" value="1"/>
</dbReference>
<dbReference type="Gene3D" id="3.30.565.10">
    <property type="entry name" value="Histidine kinase-like ATPase, C-terminal domain"/>
    <property type="match status" value="1"/>
</dbReference>
<dbReference type="InterPro" id="IPR001789">
    <property type="entry name" value="Sig_transdc_resp-reg_receiver"/>
</dbReference>
<reference evidence="10" key="1">
    <citation type="journal article" date="2019" name="Int. J. Syst. Evol. Microbiol.">
        <title>The Global Catalogue of Microorganisms (GCM) 10K type strain sequencing project: providing services to taxonomists for standard genome sequencing and annotation.</title>
        <authorList>
            <consortium name="The Broad Institute Genomics Platform"/>
            <consortium name="The Broad Institute Genome Sequencing Center for Infectious Disease"/>
            <person name="Wu L."/>
            <person name="Ma J."/>
        </authorList>
    </citation>
    <scope>NUCLEOTIDE SEQUENCE [LARGE SCALE GENOMIC DNA]</scope>
    <source>
        <strain evidence="10">NBRC 105857</strain>
    </source>
</reference>
<dbReference type="PANTHER" id="PTHR43047">
    <property type="entry name" value="TWO-COMPONENT HISTIDINE PROTEIN KINASE"/>
    <property type="match status" value="1"/>
</dbReference>
<dbReference type="PROSITE" id="PS50110">
    <property type="entry name" value="RESPONSE_REGULATORY"/>
    <property type="match status" value="1"/>
</dbReference>
<feature type="transmembrane region" description="Helical" evidence="6">
    <location>
        <begin position="55"/>
        <end position="74"/>
    </location>
</feature>